<protein>
    <submittedName>
        <fullName evidence="2">Uncharacterized protein</fullName>
    </submittedName>
</protein>
<evidence type="ECO:0000256" key="1">
    <source>
        <dbReference type="SAM" id="MobiDB-lite"/>
    </source>
</evidence>
<reference evidence="2 3" key="1">
    <citation type="submission" date="2020-09" db="EMBL/GenBank/DDBJ databases">
        <title>De no assembly of potato wild relative species, Solanum commersonii.</title>
        <authorList>
            <person name="Cho K."/>
        </authorList>
    </citation>
    <scope>NUCLEOTIDE SEQUENCE [LARGE SCALE GENOMIC DNA]</scope>
    <source>
        <strain evidence="2">LZ3.2</strain>
        <tissue evidence="2">Leaf</tissue>
    </source>
</reference>
<organism evidence="2 3">
    <name type="scientific">Solanum commersonii</name>
    <name type="common">Commerson's wild potato</name>
    <name type="synonym">Commerson's nightshade</name>
    <dbReference type="NCBI Taxonomy" id="4109"/>
    <lineage>
        <taxon>Eukaryota</taxon>
        <taxon>Viridiplantae</taxon>
        <taxon>Streptophyta</taxon>
        <taxon>Embryophyta</taxon>
        <taxon>Tracheophyta</taxon>
        <taxon>Spermatophyta</taxon>
        <taxon>Magnoliopsida</taxon>
        <taxon>eudicotyledons</taxon>
        <taxon>Gunneridae</taxon>
        <taxon>Pentapetalae</taxon>
        <taxon>asterids</taxon>
        <taxon>lamiids</taxon>
        <taxon>Solanales</taxon>
        <taxon>Solanaceae</taxon>
        <taxon>Solanoideae</taxon>
        <taxon>Solaneae</taxon>
        <taxon>Solanum</taxon>
    </lineage>
</organism>
<dbReference type="EMBL" id="JACXVP010000006">
    <property type="protein sequence ID" value="KAG5599944.1"/>
    <property type="molecule type" value="Genomic_DNA"/>
</dbReference>
<evidence type="ECO:0000313" key="3">
    <source>
        <dbReference type="Proteomes" id="UP000824120"/>
    </source>
</evidence>
<comment type="caution">
    <text evidence="2">The sequence shown here is derived from an EMBL/GenBank/DDBJ whole genome shotgun (WGS) entry which is preliminary data.</text>
</comment>
<sequence length="87" mass="9925">MEQSACHQVVPQSSTISPNDSNRKEAKCFWLSREKDRKTKITKLIAGGIGSTWVQLDRVNPSPFPHIHLERVNGLRRKLCLMRQLGV</sequence>
<evidence type="ECO:0000313" key="2">
    <source>
        <dbReference type="EMBL" id="KAG5599944.1"/>
    </source>
</evidence>
<proteinExistence type="predicted"/>
<keyword evidence="3" id="KW-1185">Reference proteome</keyword>
<dbReference type="AlphaFoldDB" id="A0A9J5YJU5"/>
<accession>A0A9J5YJU5</accession>
<feature type="compositionally biased region" description="Polar residues" evidence="1">
    <location>
        <begin position="1"/>
        <end position="20"/>
    </location>
</feature>
<dbReference type="Proteomes" id="UP000824120">
    <property type="component" value="Chromosome 6"/>
</dbReference>
<name>A0A9J5YJU5_SOLCO</name>
<feature type="region of interest" description="Disordered" evidence="1">
    <location>
        <begin position="1"/>
        <end position="22"/>
    </location>
</feature>
<gene>
    <name evidence="2" type="ORF">H5410_031314</name>
</gene>